<dbReference type="AlphaFoldDB" id="A0A6G1FBH1"/>
<dbReference type="Proteomes" id="UP000479710">
    <property type="component" value="Unassembled WGS sequence"/>
</dbReference>
<name>A0A6G1FBH1_9ORYZ</name>
<evidence type="ECO:0000313" key="1">
    <source>
        <dbReference type="EMBL" id="KAF0934260.1"/>
    </source>
</evidence>
<organism evidence="1 2">
    <name type="scientific">Oryza meyeriana var. granulata</name>
    <dbReference type="NCBI Taxonomy" id="110450"/>
    <lineage>
        <taxon>Eukaryota</taxon>
        <taxon>Viridiplantae</taxon>
        <taxon>Streptophyta</taxon>
        <taxon>Embryophyta</taxon>
        <taxon>Tracheophyta</taxon>
        <taxon>Spermatophyta</taxon>
        <taxon>Magnoliopsida</taxon>
        <taxon>Liliopsida</taxon>
        <taxon>Poales</taxon>
        <taxon>Poaceae</taxon>
        <taxon>BOP clade</taxon>
        <taxon>Oryzoideae</taxon>
        <taxon>Oryzeae</taxon>
        <taxon>Oryzinae</taxon>
        <taxon>Oryza</taxon>
        <taxon>Oryza meyeriana</taxon>
    </lineage>
</organism>
<accession>A0A6G1FBH1</accession>
<proteinExistence type="predicted"/>
<keyword evidence="2" id="KW-1185">Reference proteome</keyword>
<comment type="caution">
    <text evidence="1">The sequence shown here is derived from an EMBL/GenBank/DDBJ whole genome shotgun (WGS) entry which is preliminary data.</text>
</comment>
<sequence>MSRSLTGEGRGARKEQKRAAVFDGGGCKGKGGARGLREEGSEGCGVAGAARVSMVDLATAL</sequence>
<evidence type="ECO:0000313" key="2">
    <source>
        <dbReference type="Proteomes" id="UP000479710"/>
    </source>
</evidence>
<protein>
    <submittedName>
        <fullName evidence="1">Uncharacterized protein</fullName>
    </submittedName>
</protein>
<dbReference type="EMBL" id="SPHZ02000001">
    <property type="protein sequence ID" value="KAF0934260.1"/>
    <property type="molecule type" value="Genomic_DNA"/>
</dbReference>
<reference evidence="1 2" key="1">
    <citation type="submission" date="2019-11" db="EMBL/GenBank/DDBJ databases">
        <title>Whole genome sequence of Oryza granulata.</title>
        <authorList>
            <person name="Li W."/>
        </authorList>
    </citation>
    <scope>NUCLEOTIDE SEQUENCE [LARGE SCALE GENOMIC DNA]</scope>
    <source>
        <strain evidence="2">cv. Menghai</strain>
        <tissue evidence="1">Leaf</tissue>
    </source>
</reference>
<gene>
    <name evidence="1" type="ORF">E2562_023621</name>
</gene>